<dbReference type="InterPro" id="IPR008271">
    <property type="entry name" value="Ser/Thr_kinase_AS"/>
</dbReference>
<dbReference type="SMART" id="SM00261">
    <property type="entry name" value="FU"/>
    <property type="match status" value="5"/>
</dbReference>
<feature type="signal peptide" evidence="6">
    <location>
        <begin position="1"/>
        <end position="22"/>
    </location>
</feature>
<dbReference type="Gene3D" id="3.30.200.20">
    <property type="entry name" value="Phosphorylase Kinase, domain 1"/>
    <property type="match status" value="1"/>
</dbReference>
<keyword evidence="5" id="KW-0472">Membrane</keyword>
<dbReference type="InterPro" id="IPR001245">
    <property type="entry name" value="Ser-Thr/Tyr_kinase_cat_dom"/>
</dbReference>
<evidence type="ECO:0000313" key="9">
    <source>
        <dbReference type="Proteomes" id="UP000014680"/>
    </source>
</evidence>
<evidence type="ECO:0000256" key="2">
    <source>
        <dbReference type="ARBA" id="ARBA00022741"/>
    </source>
</evidence>
<dbReference type="InterPro" id="IPR006212">
    <property type="entry name" value="Furin_repeat"/>
</dbReference>
<dbReference type="SUPFAM" id="SSF56112">
    <property type="entry name" value="Protein kinase-like (PK-like)"/>
    <property type="match status" value="1"/>
</dbReference>
<sequence>MSFKFMINSHILIHLLILYVMGINDWCEVNGVISWYNNVEKCFRDYWNCNKDTFIFGNGCCMGDIKTFEEITPGGNEYRIFQFIDYHVINLKTLFIREKYSYHSFYIQERARPDGLFVSVGCFNNETFCRKSVDNGKILGIDLHFKAISIYSDIKENIRIDNYITRIDKPPQLFIDGKEKPNYVEFLFKYLDIYGQQYSQLRFLFTGNVDEENVKVKYEKLINNKYFTGRSVCERNGYKRFLAVLDEKITGNVTTTCGCKRENDMEIIEDYNWTFPDCRYNSSLFDLDLTTDNLESQINVNVQISKWYSVIFSTFNNYFLNSISKTNSILTFEKFDMNQNTTVVFNINVLINNLQINSIGMYQFSYDLNVMNVVYNEEFKNAILFVIKGKLTNKNNVLSSCGFRAFYTNNDGYMCYCNYTQGTWDPSSENALYKGDCFNYTTQSELILQLKTDKYTLTDDQNWKQINVLDRTLTINGDHELIVSFIKLERDLLLYTKMTVKSEIQFVKNTHCIVKKGGSLAIEQNVQILLNDVTNNINYNGKIQIERGGVFECTKLSKAIRWLNTRPTDFCVELISFQTYQNRIFTLSNSIFIQNKLVRVCPNGVSLSQKTCCNFTGNNIDDYQSYENKVLHCPINTENATLVIKNKYLKQPSDFKGVFSQYYQNYKQITFEKKQNWNTQFNETKETILMISKNSLNKGNYKLLSGTSKLFLGTNFGFEISTQKLNSKSAQNDLVITSDTNYPCKSLEAKAVGNYNSMCLACNNSYYLFNNICSPISKYCDNIYTTKTYSICEECKLGYEANRNNCVQCGSQCQHCSNNKCVLCKRNYYFNNNGICTRTNDAKGNIVLYELQSIRKCIIGYYSSLVKCLPCSDNCIQCYNSTLCQICNTKSFLVENETSKFCEIQSNVELSSNTKVIFCKNSFYLNYEENVCENCSMKYGELCDSCDSKMCFNCSQNGIINAITGQCEVLSETSCQMTPNTFCTICATTNYSINSSGFCDINTNCLVSWKNENCQVCDEGYFHDVNNSCITIETQHDKCIKLTPEKDRCYQCKTGYYLSNNYCEKCFNNCIDCYNERQCLLCEDGYYLQDNGSCALISGISNHCNRLIKGGSSCALCDFKYFRNAKGMCEKCIESCANCNQNSTCLNCEKENYLLTDSTKCVSYEELVNCTSKSQSGCLLCDTGFYIDNQRCLPCNSKTDNCTECVQYGVCVLCEDSLILKGEKCIPMSGVSKCVEIVNSKCSKCSFWYIPESSGTSCNSRAVWWVIFISVLFIVIIILTLILLTLLLILKVLQHKRQEEERKKTCLFVMSSSNVKFMKTSNQEIVVNMKEIQFESDSFGDIKVGEETRELICVGNISKNTVKVQFSSKESNYKYSFRTQPKVIAIPKGKACEFEIFLTPNCSTKINDKILLFSANLKSGKTTEIQIQITAKTEISTKLDPDELIDNKKVGEGSFGIVYQGEFRGSDVAIKKMKEMNQSDKAIQEFEKEVAMLDKFRSEYIIHFYGAVFIPNKICIVTEFAQYGSVRDLMKHMKNEEIAVNMKVKLCLDASKGILYLHENGVLHRDIKPDNFLVFSLDSNDKVNAKLTDFGSARNVNQLVSNMTFTKGIGTPKYMAPEVLNKEKYTKGADVFSFAISMYEVFIWKDPFPKDKFIFPWSIADFISAGKRFERPEEIPIKLFDILNMMWEQNTQERCDIKETIEMLENYLN</sequence>
<dbReference type="PROSITE" id="PS00107">
    <property type="entry name" value="PROTEIN_KINASE_ATP"/>
    <property type="match status" value="1"/>
</dbReference>
<gene>
    <name evidence="8" type="ORF">EIN_193230</name>
</gene>
<evidence type="ECO:0000313" key="8">
    <source>
        <dbReference type="EMBL" id="ELP88684.1"/>
    </source>
</evidence>
<dbReference type="EC" id="2.7.10.2" evidence="8"/>
<dbReference type="Gene3D" id="2.60.40.10">
    <property type="entry name" value="Immunoglobulins"/>
    <property type="match status" value="1"/>
</dbReference>
<evidence type="ECO:0000259" key="7">
    <source>
        <dbReference type="PROSITE" id="PS50011"/>
    </source>
</evidence>
<keyword evidence="2 4" id="KW-0547">Nucleotide-binding</keyword>
<evidence type="ECO:0000256" key="1">
    <source>
        <dbReference type="ARBA" id="ARBA00022527"/>
    </source>
</evidence>
<keyword evidence="3 4" id="KW-0067">ATP-binding</keyword>
<feature type="domain" description="Protein kinase" evidence="7">
    <location>
        <begin position="1444"/>
        <end position="1708"/>
    </location>
</feature>
<dbReference type="EMBL" id="KB206707">
    <property type="protein sequence ID" value="ELP88684.1"/>
    <property type="molecule type" value="Genomic_DNA"/>
</dbReference>
<evidence type="ECO:0000256" key="6">
    <source>
        <dbReference type="SAM" id="SignalP"/>
    </source>
</evidence>
<dbReference type="PROSITE" id="PS00108">
    <property type="entry name" value="PROTEIN_KINASE_ST"/>
    <property type="match status" value="1"/>
</dbReference>
<keyword evidence="5" id="KW-1133">Transmembrane helix</keyword>
<dbReference type="VEuPathDB" id="AmoebaDB:EIN_193230"/>
<keyword evidence="8" id="KW-0418">Kinase</keyword>
<reference evidence="8 9" key="1">
    <citation type="submission" date="2012-10" db="EMBL/GenBank/DDBJ databases">
        <authorList>
            <person name="Zafar N."/>
            <person name="Inman J."/>
            <person name="Hall N."/>
            <person name="Lorenzi H."/>
            <person name="Caler E."/>
        </authorList>
    </citation>
    <scope>NUCLEOTIDE SEQUENCE [LARGE SCALE GENOMIC DNA]</scope>
    <source>
        <strain evidence="8 9">IP1</strain>
    </source>
</reference>
<dbReference type="GO" id="GO:0004715">
    <property type="term" value="F:non-membrane spanning protein tyrosine kinase activity"/>
    <property type="evidence" value="ECO:0007669"/>
    <property type="project" value="UniProtKB-EC"/>
</dbReference>
<dbReference type="Gene3D" id="2.10.220.10">
    <property type="entry name" value="Hormone Receptor, Insulin-like Growth Factor Receptor 1, Chain A, domain 2"/>
    <property type="match status" value="1"/>
</dbReference>
<keyword evidence="6" id="KW-0732">Signal</keyword>
<feature type="transmembrane region" description="Helical" evidence="5">
    <location>
        <begin position="1262"/>
        <end position="1293"/>
    </location>
</feature>
<dbReference type="RefSeq" id="XP_004255455.1">
    <property type="nucleotide sequence ID" value="XM_004255407.1"/>
</dbReference>
<dbReference type="SUPFAM" id="SSF57184">
    <property type="entry name" value="Growth factor receptor domain"/>
    <property type="match status" value="4"/>
</dbReference>
<name>A0A0A1U3L4_ENTIV</name>
<dbReference type="CDD" id="cd13999">
    <property type="entry name" value="STKc_MAP3K-like"/>
    <property type="match status" value="1"/>
</dbReference>
<dbReference type="InterPro" id="IPR009030">
    <property type="entry name" value="Growth_fac_rcpt_cys_sf"/>
</dbReference>
<dbReference type="Gene3D" id="1.10.510.10">
    <property type="entry name" value="Transferase(Phosphotransferase) domain 1"/>
    <property type="match status" value="1"/>
</dbReference>
<evidence type="ECO:0000256" key="5">
    <source>
        <dbReference type="SAM" id="Phobius"/>
    </source>
</evidence>
<protein>
    <submittedName>
        <fullName evidence="8">Protein serine/threonine kinase, putative</fullName>
        <ecNumber evidence="8">2.7.10.2</ecNumber>
    </submittedName>
</protein>
<keyword evidence="5" id="KW-0812">Transmembrane</keyword>
<dbReference type="GO" id="GO:0005524">
    <property type="term" value="F:ATP binding"/>
    <property type="evidence" value="ECO:0007669"/>
    <property type="project" value="UniProtKB-UniRule"/>
</dbReference>
<dbReference type="PANTHER" id="PTHR45756">
    <property type="entry name" value="PALMITOYLTRANSFERASE"/>
    <property type="match status" value="1"/>
</dbReference>
<dbReference type="KEGG" id="eiv:EIN_193230"/>
<dbReference type="InterPro" id="IPR013783">
    <property type="entry name" value="Ig-like_fold"/>
</dbReference>
<dbReference type="InterPro" id="IPR017441">
    <property type="entry name" value="Protein_kinase_ATP_BS"/>
</dbReference>
<feature type="binding site" evidence="4">
    <location>
        <position position="1472"/>
    </location>
    <ligand>
        <name>ATP</name>
        <dbReference type="ChEBI" id="CHEBI:30616"/>
    </ligand>
</feature>
<dbReference type="Proteomes" id="UP000014680">
    <property type="component" value="Unassembled WGS sequence"/>
</dbReference>
<dbReference type="InterPro" id="IPR053215">
    <property type="entry name" value="TKL_Ser/Thr_kinase"/>
</dbReference>
<keyword evidence="1" id="KW-0723">Serine/threonine-protein kinase</keyword>
<organism evidence="8 9">
    <name type="scientific">Entamoeba invadens IP1</name>
    <dbReference type="NCBI Taxonomy" id="370355"/>
    <lineage>
        <taxon>Eukaryota</taxon>
        <taxon>Amoebozoa</taxon>
        <taxon>Evosea</taxon>
        <taxon>Archamoebae</taxon>
        <taxon>Mastigamoebida</taxon>
        <taxon>Entamoebidae</taxon>
        <taxon>Entamoeba</taxon>
    </lineage>
</organism>
<dbReference type="InterPro" id="IPR000719">
    <property type="entry name" value="Prot_kinase_dom"/>
</dbReference>
<dbReference type="PANTHER" id="PTHR45756:SF1">
    <property type="entry name" value="PROTEIN KINASE DOMAIN CONTAINING PROTEIN"/>
    <property type="match status" value="1"/>
</dbReference>
<dbReference type="GO" id="GO:0004674">
    <property type="term" value="F:protein serine/threonine kinase activity"/>
    <property type="evidence" value="ECO:0007669"/>
    <property type="project" value="UniProtKB-KW"/>
</dbReference>
<dbReference type="SMART" id="SM00220">
    <property type="entry name" value="S_TKc"/>
    <property type="match status" value="1"/>
</dbReference>
<keyword evidence="8" id="KW-0808">Transferase</keyword>
<evidence type="ECO:0000256" key="4">
    <source>
        <dbReference type="PROSITE-ProRule" id="PRU10141"/>
    </source>
</evidence>
<dbReference type="OrthoDB" id="300641at2759"/>
<evidence type="ECO:0000256" key="3">
    <source>
        <dbReference type="ARBA" id="ARBA00022840"/>
    </source>
</evidence>
<proteinExistence type="predicted"/>
<dbReference type="InterPro" id="IPR011009">
    <property type="entry name" value="Kinase-like_dom_sf"/>
</dbReference>
<accession>A0A0A1U3L4</accession>
<dbReference type="GeneID" id="14887661"/>
<keyword evidence="9" id="KW-1185">Reference proteome</keyword>
<dbReference type="Pfam" id="PF07714">
    <property type="entry name" value="PK_Tyr_Ser-Thr"/>
    <property type="match status" value="1"/>
</dbReference>
<dbReference type="PROSITE" id="PS50011">
    <property type="entry name" value="PROTEIN_KINASE_DOM"/>
    <property type="match status" value="1"/>
</dbReference>
<feature type="chain" id="PRO_5001990760" evidence="6">
    <location>
        <begin position="23"/>
        <end position="1709"/>
    </location>
</feature>